<dbReference type="NCBIfam" id="TIGR02436">
    <property type="entry name" value="four helix bundle protein"/>
    <property type="match status" value="1"/>
</dbReference>
<evidence type="ECO:0000313" key="2">
    <source>
        <dbReference type="Proteomes" id="UP000034752"/>
    </source>
</evidence>
<dbReference type="PANTHER" id="PTHR38471:SF2">
    <property type="entry name" value="FOUR HELIX BUNDLE PROTEIN"/>
    <property type="match status" value="1"/>
</dbReference>
<organism evidence="1 2">
    <name type="scientific">candidate division Kazan bacterium GW2011_GWA1_44_22</name>
    <dbReference type="NCBI Taxonomy" id="1620410"/>
    <lineage>
        <taxon>Bacteria</taxon>
        <taxon>Bacteria division Kazan-3B-28</taxon>
    </lineage>
</organism>
<comment type="caution">
    <text evidence="1">The sequence shown here is derived from an EMBL/GenBank/DDBJ whole genome shotgun (WGS) entry which is preliminary data.</text>
</comment>
<dbReference type="SUPFAM" id="SSF158446">
    <property type="entry name" value="IVS-encoded protein-like"/>
    <property type="match status" value="1"/>
</dbReference>
<dbReference type="Gene3D" id="1.20.1440.60">
    <property type="entry name" value="23S rRNA-intervening sequence"/>
    <property type="match status" value="1"/>
</dbReference>
<name>A0A0G1I0G9_UNCK3</name>
<dbReference type="Proteomes" id="UP000034752">
    <property type="component" value="Unassembled WGS sequence"/>
</dbReference>
<dbReference type="InterPro" id="IPR036583">
    <property type="entry name" value="23S_rRNA_IVS_sf"/>
</dbReference>
<reference evidence="1 2" key="1">
    <citation type="journal article" date="2015" name="Nature">
        <title>rRNA introns, odd ribosomes, and small enigmatic genomes across a large radiation of phyla.</title>
        <authorList>
            <person name="Brown C.T."/>
            <person name="Hug L.A."/>
            <person name="Thomas B.C."/>
            <person name="Sharon I."/>
            <person name="Castelle C.J."/>
            <person name="Singh A."/>
            <person name="Wilkins M.J."/>
            <person name="Williams K.H."/>
            <person name="Banfield J.F."/>
        </authorList>
    </citation>
    <scope>NUCLEOTIDE SEQUENCE [LARGE SCALE GENOMIC DNA]</scope>
</reference>
<dbReference type="NCBIfam" id="NF008911">
    <property type="entry name" value="PRK12275.1-2"/>
    <property type="match status" value="1"/>
</dbReference>
<dbReference type="AlphaFoldDB" id="A0A0G1I0G9"/>
<evidence type="ECO:0008006" key="3">
    <source>
        <dbReference type="Google" id="ProtNLM"/>
    </source>
</evidence>
<sequence>MNTYKELAVWQKSRHLVANIYSLTKTFPVSEQYILTSQINRSAISIPSNIAEGWARHSTKEFINFLYIARGSLAELETQLLLGSDLNYVSSKKLAEIENQLNEINKMLSGIIWKLKSKIPTKTLSAKL</sequence>
<dbReference type="Pfam" id="PF05635">
    <property type="entry name" value="23S_rRNA_IVP"/>
    <property type="match status" value="1"/>
</dbReference>
<dbReference type="PANTHER" id="PTHR38471">
    <property type="entry name" value="FOUR HELIX BUNDLE PROTEIN"/>
    <property type="match status" value="1"/>
</dbReference>
<gene>
    <name evidence="1" type="ORF">VE96_C0010G0006</name>
</gene>
<dbReference type="CDD" id="cd16377">
    <property type="entry name" value="23S_rRNA_IVP_like"/>
    <property type="match status" value="1"/>
</dbReference>
<dbReference type="InterPro" id="IPR012657">
    <property type="entry name" value="23S_rRNA-intervening_sequence"/>
</dbReference>
<dbReference type="EMBL" id="LCIJ01000010">
    <property type="protein sequence ID" value="KKT52685.1"/>
    <property type="molecule type" value="Genomic_DNA"/>
</dbReference>
<accession>A0A0G1I0G9</accession>
<evidence type="ECO:0000313" key="1">
    <source>
        <dbReference type="EMBL" id="KKT52685.1"/>
    </source>
</evidence>
<protein>
    <recommendedName>
        <fullName evidence="3">Four helix bundle protein</fullName>
    </recommendedName>
</protein>
<proteinExistence type="predicted"/>